<feature type="compositionally biased region" description="Basic and acidic residues" evidence="2">
    <location>
        <begin position="36"/>
        <end position="46"/>
    </location>
</feature>
<name>A0A9P3EZY5_9EURO</name>
<feature type="region of interest" description="Disordered" evidence="2">
    <location>
        <begin position="213"/>
        <end position="277"/>
    </location>
</feature>
<gene>
    <name evidence="3" type="ORF">Asppvi_010295</name>
</gene>
<feature type="coiled-coil region" evidence="1">
    <location>
        <begin position="99"/>
        <end position="126"/>
    </location>
</feature>
<evidence type="ECO:0000313" key="3">
    <source>
        <dbReference type="EMBL" id="GIJ91330.1"/>
    </source>
</evidence>
<evidence type="ECO:0000256" key="1">
    <source>
        <dbReference type="SAM" id="Coils"/>
    </source>
</evidence>
<dbReference type="Proteomes" id="UP001043456">
    <property type="component" value="Unassembled WGS sequence"/>
</dbReference>
<evidence type="ECO:0000256" key="2">
    <source>
        <dbReference type="SAM" id="MobiDB-lite"/>
    </source>
</evidence>
<dbReference type="EMBL" id="BHVY01000008">
    <property type="protein sequence ID" value="GIJ91330.1"/>
    <property type="molecule type" value="Genomic_DNA"/>
</dbReference>
<protein>
    <submittedName>
        <fullName evidence="3">Uncharacterized protein</fullName>
    </submittedName>
</protein>
<feature type="compositionally biased region" description="Basic and acidic residues" evidence="2">
    <location>
        <begin position="1"/>
        <end position="10"/>
    </location>
</feature>
<accession>A0A9P3EZY5</accession>
<organism evidence="3 4">
    <name type="scientific">Aspergillus pseudoviridinutans</name>
    <dbReference type="NCBI Taxonomy" id="1517512"/>
    <lineage>
        <taxon>Eukaryota</taxon>
        <taxon>Fungi</taxon>
        <taxon>Dikarya</taxon>
        <taxon>Ascomycota</taxon>
        <taxon>Pezizomycotina</taxon>
        <taxon>Eurotiomycetes</taxon>
        <taxon>Eurotiomycetidae</taxon>
        <taxon>Eurotiales</taxon>
        <taxon>Aspergillaceae</taxon>
        <taxon>Aspergillus</taxon>
        <taxon>Aspergillus subgen. Fumigati</taxon>
    </lineage>
</organism>
<reference evidence="3 4" key="1">
    <citation type="submission" date="2018-10" db="EMBL/GenBank/DDBJ databases">
        <title>Pan-genome distribution and transcriptional activeness of fungal secondary metabolism genes in Aspergillus section Fumigati.</title>
        <authorList>
            <person name="Takahashi H."/>
            <person name="Umemura M."/>
            <person name="Ninomiya A."/>
            <person name="Kusuya Y."/>
            <person name="Urayama S."/>
            <person name="Shimizu M."/>
            <person name="Watanabe A."/>
            <person name="Kamei K."/>
            <person name="Yaguchi T."/>
            <person name="Hagiwara D."/>
        </authorList>
    </citation>
    <scope>NUCLEOTIDE SEQUENCE [LARGE SCALE GENOMIC DNA]</scope>
    <source>
        <strain evidence="3 4">IFM 55266</strain>
    </source>
</reference>
<feature type="coiled-coil region" evidence="1">
    <location>
        <begin position="349"/>
        <end position="376"/>
    </location>
</feature>
<comment type="caution">
    <text evidence="3">The sequence shown here is derived from an EMBL/GenBank/DDBJ whole genome shotgun (WGS) entry which is preliminary data.</text>
</comment>
<keyword evidence="4" id="KW-1185">Reference proteome</keyword>
<dbReference type="GeneID" id="67008905"/>
<feature type="region of interest" description="Disordered" evidence="2">
    <location>
        <begin position="1"/>
        <end position="46"/>
    </location>
</feature>
<feature type="compositionally biased region" description="Basic residues" evidence="2">
    <location>
        <begin position="262"/>
        <end position="271"/>
    </location>
</feature>
<proteinExistence type="predicted"/>
<keyword evidence="1" id="KW-0175">Coiled coil</keyword>
<feature type="compositionally biased region" description="Basic and acidic residues" evidence="2">
    <location>
        <begin position="247"/>
        <end position="261"/>
    </location>
</feature>
<evidence type="ECO:0000313" key="4">
    <source>
        <dbReference type="Proteomes" id="UP001043456"/>
    </source>
</evidence>
<dbReference type="AlphaFoldDB" id="A0A9P3EZY5"/>
<dbReference type="RefSeq" id="XP_043162076.1">
    <property type="nucleotide sequence ID" value="XM_043306141.1"/>
</dbReference>
<sequence length="460" mass="52217">MTSEEADKRLLLPPRPPPATPGASAMPGPPPSKRQRREEDIRRDERHRISRIIAENGIELPEEVQAGLGVPQLRSDLSRAQLARVDELHEEFIARKGEREEKRKQRMAAKEALNAAQQAYNEANAAWEAADAAGIAGVDPERAGGHAQKLHLEELDDEWAAAKLAREEVHKMRKAAREAVEKAQKELEELNKAWEAANNAVKKVSAEKRLFYEEHDDQRGKGDNGGGTESFADDAVKLRPNLTRVQRLREEAKMRQKEAKGRGARCGRRPRAQGNRGRLDKIKAEWRKEHLEEDLEESKGIKDQHLERKRQLERTIAGLNEELQTPDAAFRDAKTSISEVVRKLSKEVKNQRLQQKRELQDEISQLEEEISGLQAEAEAEASFRQMEADIRDVVRKLIKVHRQEWVTGLILQMDMYGLASTLHSDIAEENLEMWKAALSAGTSRTDEWTQTPMPKKQSVS</sequence>
<feature type="compositionally biased region" description="Basic and acidic residues" evidence="2">
    <location>
        <begin position="213"/>
        <end position="222"/>
    </location>
</feature>
<feature type="coiled-coil region" evidence="1">
    <location>
        <begin position="162"/>
        <end position="207"/>
    </location>
</feature>
<dbReference type="OrthoDB" id="4510817at2759"/>
<feature type="coiled-coil region" evidence="1">
    <location>
        <begin position="288"/>
        <end position="322"/>
    </location>
</feature>